<feature type="compositionally biased region" description="Low complexity" evidence="1">
    <location>
        <begin position="217"/>
        <end position="237"/>
    </location>
</feature>
<reference evidence="2" key="2">
    <citation type="journal article" date="2007" name="Science">
        <title>Draft genome sequence of the sexually transmitted pathogen Trichomonas vaginalis.</title>
        <authorList>
            <person name="Carlton J.M."/>
            <person name="Hirt R.P."/>
            <person name="Silva J.C."/>
            <person name="Delcher A.L."/>
            <person name="Schatz M."/>
            <person name="Zhao Q."/>
            <person name="Wortman J.R."/>
            <person name="Bidwell S.L."/>
            <person name="Alsmark U.C.M."/>
            <person name="Besteiro S."/>
            <person name="Sicheritz-Ponten T."/>
            <person name="Noel C.J."/>
            <person name="Dacks J.B."/>
            <person name="Foster P.G."/>
            <person name="Simillion C."/>
            <person name="Van de Peer Y."/>
            <person name="Miranda-Saavedra D."/>
            <person name="Barton G.J."/>
            <person name="Westrop G.D."/>
            <person name="Mueller S."/>
            <person name="Dessi D."/>
            <person name="Fiori P.L."/>
            <person name="Ren Q."/>
            <person name="Paulsen I."/>
            <person name="Zhang H."/>
            <person name="Bastida-Corcuera F.D."/>
            <person name="Simoes-Barbosa A."/>
            <person name="Brown M.T."/>
            <person name="Hayes R.D."/>
            <person name="Mukherjee M."/>
            <person name="Okumura C.Y."/>
            <person name="Schneider R."/>
            <person name="Smith A.J."/>
            <person name="Vanacova S."/>
            <person name="Villalvazo M."/>
            <person name="Haas B.J."/>
            <person name="Pertea M."/>
            <person name="Feldblyum T.V."/>
            <person name="Utterback T.R."/>
            <person name="Shu C.L."/>
            <person name="Osoegawa K."/>
            <person name="de Jong P.J."/>
            <person name="Hrdy I."/>
            <person name="Horvathova L."/>
            <person name="Zubacova Z."/>
            <person name="Dolezal P."/>
            <person name="Malik S.B."/>
            <person name="Logsdon J.M. Jr."/>
            <person name="Henze K."/>
            <person name="Gupta A."/>
            <person name="Wang C.C."/>
            <person name="Dunne R.L."/>
            <person name="Upcroft J.A."/>
            <person name="Upcroft P."/>
            <person name="White O."/>
            <person name="Salzberg S.L."/>
            <person name="Tang P."/>
            <person name="Chiu C.-H."/>
            <person name="Lee Y.-S."/>
            <person name="Embley T.M."/>
            <person name="Coombs G.H."/>
            <person name="Mottram J.C."/>
            <person name="Tachezy J."/>
            <person name="Fraser-Liggett C.M."/>
            <person name="Johnson P.J."/>
        </authorList>
    </citation>
    <scope>NUCLEOTIDE SEQUENCE [LARGE SCALE GENOMIC DNA]</scope>
    <source>
        <strain evidence="2">G3</strain>
    </source>
</reference>
<dbReference type="InParanoid" id="A2GBW8"/>
<reference evidence="2" key="1">
    <citation type="submission" date="2006-10" db="EMBL/GenBank/DDBJ databases">
        <authorList>
            <person name="Amadeo P."/>
            <person name="Zhao Q."/>
            <person name="Wortman J."/>
            <person name="Fraser-Liggett C."/>
            <person name="Carlton J."/>
        </authorList>
    </citation>
    <scope>NUCLEOTIDE SEQUENCE</scope>
    <source>
        <strain evidence="2">G3</strain>
    </source>
</reference>
<dbReference type="VEuPathDB" id="TrichDB:TVAGG3_0911840"/>
<name>A2GBW8_TRIV3</name>
<sequence length="237" mass="26835">MPECNGRILKNNFNQNENVDIFKTLNQNEFVCVYGSFIIGSNTSISADVFYPKLNSKLQVQHTNNTIVDPFVVTNIIDSEDIYTVIYDVSPLSKVYCSNKLQNCEIQISFIPQPYSISTHITNDGENIKIEDENIVYISTDDKFSVDENVSLEISSESIKYKTLSVLLTGNDKKSLKFEKTDKIRDLFTYNLSSSEIRSNCILFYSSSKDIDSIQPNTNTSSNTRTNIISNTLSNSF</sequence>
<proteinExistence type="predicted"/>
<accession>A2GBW8</accession>
<keyword evidence="3" id="KW-1185">Reference proteome</keyword>
<evidence type="ECO:0000256" key="1">
    <source>
        <dbReference type="SAM" id="MobiDB-lite"/>
    </source>
</evidence>
<organism evidence="2 3">
    <name type="scientific">Trichomonas vaginalis (strain ATCC PRA-98 / G3)</name>
    <dbReference type="NCBI Taxonomy" id="412133"/>
    <lineage>
        <taxon>Eukaryota</taxon>
        <taxon>Metamonada</taxon>
        <taxon>Parabasalia</taxon>
        <taxon>Trichomonadida</taxon>
        <taxon>Trichomonadidae</taxon>
        <taxon>Trichomonas</taxon>
    </lineage>
</organism>
<feature type="region of interest" description="Disordered" evidence="1">
    <location>
        <begin position="215"/>
        <end position="237"/>
    </location>
</feature>
<dbReference type="Proteomes" id="UP000001542">
    <property type="component" value="Unassembled WGS sequence"/>
</dbReference>
<dbReference type="AlphaFoldDB" id="A2GBW8"/>
<dbReference type="VEuPathDB" id="TrichDB:TVAG_385450"/>
<evidence type="ECO:0000313" key="2">
    <source>
        <dbReference type="EMBL" id="EAX85346.1"/>
    </source>
</evidence>
<gene>
    <name evidence="2" type="ORF">TVAG_385450</name>
</gene>
<dbReference type="KEGG" id="tva:4742989"/>
<protein>
    <submittedName>
        <fullName evidence="2">Uncharacterized protein</fullName>
    </submittedName>
</protein>
<dbReference type="EMBL" id="DS114973">
    <property type="protein sequence ID" value="EAX85346.1"/>
    <property type="molecule type" value="Genomic_DNA"/>
</dbReference>
<evidence type="ECO:0000313" key="3">
    <source>
        <dbReference type="Proteomes" id="UP000001542"/>
    </source>
</evidence>